<protein>
    <submittedName>
        <fullName evidence="1">Uncharacterized protein</fullName>
    </submittedName>
</protein>
<organism evidence="1 2">
    <name type="scientific">Pectobacterium actinidiae</name>
    <dbReference type="NCBI Taxonomy" id="1507808"/>
    <lineage>
        <taxon>Bacteria</taxon>
        <taxon>Pseudomonadati</taxon>
        <taxon>Pseudomonadota</taxon>
        <taxon>Gammaproteobacteria</taxon>
        <taxon>Enterobacterales</taxon>
        <taxon>Pectobacteriaceae</taxon>
        <taxon>Pectobacterium</taxon>
    </lineage>
</organism>
<dbReference type="RefSeq" id="WP_400395497.1">
    <property type="nucleotide sequence ID" value="NZ_JBIXLL010000004.1"/>
</dbReference>
<proteinExistence type="predicted"/>
<dbReference type="EMBL" id="JBIXLL010000004">
    <property type="protein sequence ID" value="MFJ5429277.1"/>
    <property type="molecule type" value="Genomic_DNA"/>
</dbReference>
<gene>
    <name evidence="1" type="ORF">ACIPUP_08920</name>
</gene>
<comment type="caution">
    <text evidence="1">The sequence shown here is derived from an EMBL/GenBank/DDBJ whole genome shotgun (WGS) entry which is preliminary data.</text>
</comment>
<accession>A0ABW8G9N7</accession>
<evidence type="ECO:0000313" key="2">
    <source>
        <dbReference type="Proteomes" id="UP001617689"/>
    </source>
</evidence>
<keyword evidence="2" id="KW-1185">Reference proteome</keyword>
<sequence>MDIDAKIHSQLEQIIANLDSIESPVINSRLQDDIYALTEIIHSEIKNKFKRSSGKLDVFEW</sequence>
<name>A0ABW8G9N7_9GAMM</name>
<reference evidence="1 2" key="1">
    <citation type="submission" date="2024-10" db="EMBL/GenBank/DDBJ databases">
        <authorList>
            <person name="Lu C.-H."/>
        </authorList>
    </citation>
    <scope>NUCLEOTIDE SEQUENCE [LARGE SCALE GENOMIC DNA]</scope>
    <source>
        <strain evidence="1 2">22ZTDG03-2</strain>
    </source>
</reference>
<evidence type="ECO:0000313" key="1">
    <source>
        <dbReference type="EMBL" id="MFJ5429277.1"/>
    </source>
</evidence>
<dbReference type="Proteomes" id="UP001617689">
    <property type="component" value="Unassembled WGS sequence"/>
</dbReference>